<dbReference type="AlphaFoldDB" id="A0A1L9UVT8"/>
<evidence type="ECO:0000313" key="1">
    <source>
        <dbReference type="EMBL" id="OJJ75825.1"/>
    </source>
</evidence>
<proteinExistence type="predicted"/>
<organism evidence="1 2">
    <name type="scientific">Aspergillus brasiliensis (strain CBS 101740 / IMI 381727 / IBT 21946)</name>
    <dbReference type="NCBI Taxonomy" id="767769"/>
    <lineage>
        <taxon>Eukaryota</taxon>
        <taxon>Fungi</taxon>
        <taxon>Dikarya</taxon>
        <taxon>Ascomycota</taxon>
        <taxon>Pezizomycotina</taxon>
        <taxon>Eurotiomycetes</taxon>
        <taxon>Eurotiomycetidae</taxon>
        <taxon>Eurotiales</taxon>
        <taxon>Aspergillaceae</taxon>
        <taxon>Aspergillus</taxon>
        <taxon>Aspergillus subgen. Circumdati</taxon>
    </lineage>
</organism>
<dbReference type="VEuPathDB" id="FungiDB:ASPBRDRAFT_51534"/>
<sequence length="112" mass="12883">MRLRGNRGRGDKYDRSTFQVNWSAHALSFTSDTSNSGAYRTSAPDSGPDFVIVRLCIIVATYRGTKEKLQRVMQQRQRHGSASAGGQVEHIYEERNQKRFGLKRRDNYIMIE</sequence>
<dbReference type="Proteomes" id="UP000184499">
    <property type="component" value="Unassembled WGS sequence"/>
</dbReference>
<dbReference type="EMBL" id="KV878680">
    <property type="protein sequence ID" value="OJJ75825.1"/>
    <property type="molecule type" value="Genomic_DNA"/>
</dbReference>
<accession>A0A1L9UVT8</accession>
<dbReference type="GeneID" id="93579232"/>
<gene>
    <name evidence="1" type="ORF">ASPBRDRAFT_51534</name>
</gene>
<protein>
    <submittedName>
        <fullName evidence="1">Uncharacterized protein</fullName>
    </submittedName>
</protein>
<name>A0A1L9UVT8_ASPBC</name>
<keyword evidence="2" id="KW-1185">Reference proteome</keyword>
<reference evidence="2" key="1">
    <citation type="journal article" date="2017" name="Genome Biol.">
        <title>Comparative genomics reveals high biological diversity and specific adaptations in the industrially and medically important fungal genus Aspergillus.</title>
        <authorList>
            <person name="de Vries R.P."/>
            <person name="Riley R."/>
            <person name="Wiebenga A."/>
            <person name="Aguilar-Osorio G."/>
            <person name="Amillis S."/>
            <person name="Uchima C.A."/>
            <person name="Anderluh G."/>
            <person name="Asadollahi M."/>
            <person name="Askin M."/>
            <person name="Barry K."/>
            <person name="Battaglia E."/>
            <person name="Bayram O."/>
            <person name="Benocci T."/>
            <person name="Braus-Stromeyer S.A."/>
            <person name="Caldana C."/>
            <person name="Canovas D."/>
            <person name="Cerqueira G.C."/>
            <person name="Chen F."/>
            <person name="Chen W."/>
            <person name="Choi C."/>
            <person name="Clum A."/>
            <person name="Dos Santos R.A."/>
            <person name="Damasio A.R."/>
            <person name="Diallinas G."/>
            <person name="Emri T."/>
            <person name="Fekete E."/>
            <person name="Flipphi M."/>
            <person name="Freyberg S."/>
            <person name="Gallo A."/>
            <person name="Gournas C."/>
            <person name="Habgood R."/>
            <person name="Hainaut M."/>
            <person name="Harispe M.L."/>
            <person name="Henrissat B."/>
            <person name="Hilden K.S."/>
            <person name="Hope R."/>
            <person name="Hossain A."/>
            <person name="Karabika E."/>
            <person name="Karaffa L."/>
            <person name="Karanyi Z."/>
            <person name="Krasevec N."/>
            <person name="Kuo A."/>
            <person name="Kusch H."/>
            <person name="LaButti K."/>
            <person name="Lagendijk E.L."/>
            <person name="Lapidus A."/>
            <person name="Levasseur A."/>
            <person name="Lindquist E."/>
            <person name="Lipzen A."/>
            <person name="Logrieco A.F."/>
            <person name="MacCabe A."/>
            <person name="Maekelae M.R."/>
            <person name="Malavazi I."/>
            <person name="Melin P."/>
            <person name="Meyer V."/>
            <person name="Mielnichuk N."/>
            <person name="Miskei M."/>
            <person name="Molnar A.P."/>
            <person name="Mule G."/>
            <person name="Ngan C.Y."/>
            <person name="Orejas M."/>
            <person name="Orosz E."/>
            <person name="Ouedraogo J.P."/>
            <person name="Overkamp K.M."/>
            <person name="Park H.-S."/>
            <person name="Perrone G."/>
            <person name="Piumi F."/>
            <person name="Punt P.J."/>
            <person name="Ram A.F."/>
            <person name="Ramon A."/>
            <person name="Rauscher S."/>
            <person name="Record E."/>
            <person name="Riano-Pachon D.M."/>
            <person name="Robert V."/>
            <person name="Roehrig J."/>
            <person name="Ruller R."/>
            <person name="Salamov A."/>
            <person name="Salih N.S."/>
            <person name="Samson R.A."/>
            <person name="Sandor E."/>
            <person name="Sanguinetti M."/>
            <person name="Schuetze T."/>
            <person name="Sepcic K."/>
            <person name="Shelest E."/>
            <person name="Sherlock G."/>
            <person name="Sophianopoulou V."/>
            <person name="Squina F.M."/>
            <person name="Sun H."/>
            <person name="Susca A."/>
            <person name="Todd R.B."/>
            <person name="Tsang A."/>
            <person name="Unkles S.E."/>
            <person name="van de Wiele N."/>
            <person name="van Rossen-Uffink D."/>
            <person name="Oliveira J.V."/>
            <person name="Vesth T.C."/>
            <person name="Visser J."/>
            <person name="Yu J.-H."/>
            <person name="Zhou M."/>
            <person name="Andersen M.R."/>
            <person name="Archer D.B."/>
            <person name="Baker S.E."/>
            <person name="Benoit I."/>
            <person name="Brakhage A.A."/>
            <person name="Braus G.H."/>
            <person name="Fischer R."/>
            <person name="Frisvad J.C."/>
            <person name="Goldman G.H."/>
            <person name="Houbraken J."/>
            <person name="Oakley B."/>
            <person name="Pocsi I."/>
            <person name="Scazzocchio C."/>
            <person name="Seiboth B."/>
            <person name="vanKuyk P.A."/>
            <person name="Wortman J."/>
            <person name="Dyer P.S."/>
            <person name="Grigoriev I.V."/>
        </authorList>
    </citation>
    <scope>NUCLEOTIDE SEQUENCE [LARGE SCALE GENOMIC DNA]</scope>
    <source>
        <strain evidence="2">CBS 101740 / IMI 381727 / IBT 21946</strain>
    </source>
</reference>
<dbReference type="RefSeq" id="XP_067483072.1">
    <property type="nucleotide sequence ID" value="XM_067626744.1"/>
</dbReference>
<evidence type="ECO:0000313" key="2">
    <source>
        <dbReference type="Proteomes" id="UP000184499"/>
    </source>
</evidence>